<dbReference type="Gene3D" id="3.40.50.150">
    <property type="entry name" value="Vaccinia Virus protein VP39"/>
    <property type="match status" value="1"/>
</dbReference>
<evidence type="ECO:0000256" key="1">
    <source>
        <dbReference type="ARBA" id="ARBA00022603"/>
    </source>
</evidence>
<protein>
    <submittedName>
        <fullName evidence="6">O-methyltransferase-domain-containing protein</fullName>
    </submittedName>
</protein>
<organism evidence="6 7">
    <name type="scientific">Podospora aff. communis PSN243</name>
    <dbReference type="NCBI Taxonomy" id="3040156"/>
    <lineage>
        <taxon>Eukaryota</taxon>
        <taxon>Fungi</taxon>
        <taxon>Dikarya</taxon>
        <taxon>Ascomycota</taxon>
        <taxon>Pezizomycotina</taxon>
        <taxon>Sordariomycetes</taxon>
        <taxon>Sordariomycetidae</taxon>
        <taxon>Sordariales</taxon>
        <taxon>Podosporaceae</taxon>
        <taxon>Podospora</taxon>
    </lineage>
</organism>
<keyword evidence="3" id="KW-0949">S-adenosyl-L-methionine</keyword>
<reference evidence="6" key="1">
    <citation type="journal article" date="2023" name="Mol. Phylogenet. Evol.">
        <title>Genome-scale phylogeny and comparative genomics of the fungal order Sordariales.</title>
        <authorList>
            <person name="Hensen N."/>
            <person name="Bonometti L."/>
            <person name="Westerberg I."/>
            <person name="Brannstrom I.O."/>
            <person name="Guillou S."/>
            <person name="Cros-Aarteil S."/>
            <person name="Calhoun S."/>
            <person name="Haridas S."/>
            <person name="Kuo A."/>
            <person name="Mondo S."/>
            <person name="Pangilinan J."/>
            <person name="Riley R."/>
            <person name="LaButti K."/>
            <person name="Andreopoulos B."/>
            <person name="Lipzen A."/>
            <person name="Chen C."/>
            <person name="Yan M."/>
            <person name="Daum C."/>
            <person name="Ng V."/>
            <person name="Clum A."/>
            <person name="Steindorff A."/>
            <person name="Ohm R.A."/>
            <person name="Martin F."/>
            <person name="Silar P."/>
            <person name="Natvig D.O."/>
            <person name="Lalanne C."/>
            <person name="Gautier V."/>
            <person name="Ament-Velasquez S.L."/>
            <person name="Kruys A."/>
            <person name="Hutchinson M.I."/>
            <person name="Powell A.J."/>
            <person name="Barry K."/>
            <person name="Miller A.N."/>
            <person name="Grigoriev I.V."/>
            <person name="Debuchy R."/>
            <person name="Gladieux P."/>
            <person name="Hiltunen Thoren M."/>
            <person name="Johannesson H."/>
        </authorList>
    </citation>
    <scope>NUCLEOTIDE SEQUENCE</scope>
    <source>
        <strain evidence="6">PSN243</strain>
    </source>
</reference>
<dbReference type="PANTHER" id="PTHR43712:SF16">
    <property type="entry name" value="O-METHYLTRANSFERASE ELCB"/>
    <property type="match status" value="1"/>
</dbReference>
<proteinExistence type="predicted"/>
<evidence type="ECO:0000259" key="5">
    <source>
        <dbReference type="Pfam" id="PF00891"/>
    </source>
</evidence>
<dbReference type="InterPro" id="IPR016461">
    <property type="entry name" value="COMT-like"/>
</dbReference>
<evidence type="ECO:0000256" key="3">
    <source>
        <dbReference type="ARBA" id="ARBA00022691"/>
    </source>
</evidence>
<comment type="caution">
    <text evidence="6">The sequence shown here is derived from an EMBL/GenBank/DDBJ whole genome shotgun (WGS) entry which is preliminary data.</text>
</comment>
<dbReference type="Pfam" id="PF00891">
    <property type="entry name" value="Methyltransf_2"/>
    <property type="match status" value="1"/>
</dbReference>
<evidence type="ECO:0000256" key="2">
    <source>
        <dbReference type="ARBA" id="ARBA00022679"/>
    </source>
</evidence>
<dbReference type="Proteomes" id="UP001321760">
    <property type="component" value="Unassembled WGS sequence"/>
</dbReference>
<name>A0AAV9H2R4_9PEZI</name>
<reference evidence="6" key="2">
    <citation type="submission" date="2023-05" db="EMBL/GenBank/DDBJ databases">
        <authorList>
            <consortium name="Lawrence Berkeley National Laboratory"/>
            <person name="Steindorff A."/>
            <person name="Hensen N."/>
            <person name="Bonometti L."/>
            <person name="Westerberg I."/>
            <person name="Brannstrom I.O."/>
            <person name="Guillou S."/>
            <person name="Cros-Aarteil S."/>
            <person name="Calhoun S."/>
            <person name="Haridas S."/>
            <person name="Kuo A."/>
            <person name="Mondo S."/>
            <person name="Pangilinan J."/>
            <person name="Riley R."/>
            <person name="Labutti K."/>
            <person name="Andreopoulos B."/>
            <person name="Lipzen A."/>
            <person name="Chen C."/>
            <person name="Yanf M."/>
            <person name="Daum C."/>
            <person name="Ng V."/>
            <person name="Clum A."/>
            <person name="Ohm R."/>
            <person name="Martin F."/>
            <person name="Silar P."/>
            <person name="Natvig D."/>
            <person name="Lalanne C."/>
            <person name="Gautier V."/>
            <person name="Ament-Velasquez S.L."/>
            <person name="Kruys A."/>
            <person name="Hutchinson M.I."/>
            <person name="Powell A.J."/>
            <person name="Barry K."/>
            <person name="Miller A.N."/>
            <person name="Grigoriev I.V."/>
            <person name="Debuchy R."/>
            <person name="Gladieux P."/>
            <person name="Thoren M.H."/>
            <person name="Johannesson H."/>
        </authorList>
    </citation>
    <scope>NUCLEOTIDE SEQUENCE</scope>
    <source>
        <strain evidence="6">PSN243</strain>
    </source>
</reference>
<dbReference type="AlphaFoldDB" id="A0AAV9H2R4"/>
<dbReference type="InterPro" id="IPR029063">
    <property type="entry name" value="SAM-dependent_MTases_sf"/>
</dbReference>
<keyword evidence="7" id="KW-1185">Reference proteome</keyword>
<feature type="region of interest" description="Disordered" evidence="4">
    <location>
        <begin position="48"/>
        <end position="93"/>
    </location>
</feature>
<sequence length="606" mass="63847">MAPYIGPEALKGVQSHESLRTAEGFATADALQTLKAVQDLIGTYFAKNTPPGPCSAPRTLTPDVPSPDSTVKDDEPCIAPASPKSPGTAEGVSSIAVTQPSSSAVNGGVTAGSPLTSAEDHFRGAIKVSDPATPLQDVQDTIKSAGSVGVSTMASAEINGTTNGHGKPPGTGVTDGTNGVASSKPQPGPGSGPKPGPPPLNKEHLRFLAASISSSIDQLTTSDGPDAKAAHMKAAAAALELTASLRAPPEVIMSWFSTASVVSAVRLFLEWGVFDAIPPGPHGISFSELAEKVKAEESLLVRVSWMLTSNSILKHVSSAPVGLSHTPISMLLRTGQPMNAMFKLMYTNIVEVSTILPPYFSTYGRREPLGPAHIPTSFLAGQPHLEYFEHLNQDPARIQNFMLAMGITHRNVPTTGMYPMDSVIAAASASPSRPIWVDIGGGDGHTVKLFLQTYPLPASQCIVQDLPEVVSAAQSQISASADSDLAQVRFLPMDFHRDPPVAGARCYYLRHILRDYSDPTAINILKNLKKGLTEEDSRILIAEQVIEDPPAAYAAFKDYAMLAIGGKERTLEGFKGIAEAAGLEVSGVFRDKVQAAHAVVEMKVKV</sequence>
<dbReference type="PROSITE" id="PS51683">
    <property type="entry name" value="SAM_OMT_II"/>
    <property type="match status" value="1"/>
</dbReference>
<dbReference type="Gene3D" id="1.10.10.10">
    <property type="entry name" value="Winged helix-like DNA-binding domain superfamily/Winged helix DNA-binding domain"/>
    <property type="match status" value="1"/>
</dbReference>
<evidence type="ECO:0000313" key="6">
    <source>
        <dbReference type="EMBL" id="KAK4454275.1"/>
    </source>
</evidence>
<accession>A0AAV9H2R4</accession>
<dbReference type="GO" id="GO:0032259">
    <property type="term" value="P:methylation"/>
    <property type="evidence" value="ECO:0007669"/>
    <property type="project" value="UniProtKB-KW"/>
</dbReference>
<dbReference type="SUPFAM" id="SSF46785">
    <property type="entry name" value="Winged helix' DNA-binding domain"/>
    <property type="match status" value="1"/>
</dbReference>
<feature type="compositionally biased region" description="Pro residues" evidence="4">
    <location>
        <begin position="186"/>
        <end position="200"/>
    </location>
</feature>
<dbReference type="InterPro" id="IPR001077">
    <property type="entry name" value="COMT_C"/>
</dbReference>
<dbReference type="InterPro" id="IPR036390">
    <property type="entry name" value="WH_DNA-bd_sf"/>
</dbReference>
<evidence type="ECO:0000313" key="7">
    <source>
        <dbReference type="Proteomes" id="UP001321760"/>
    </source>
</evidence>
<feature type="domain" description="O-methyltransferase C-terminal" evidence="5">
    <location>
        <begin position="435"/>
        <end position="583"/>
    </location>
</feature>
<feature type="region of interest" description="Disordered" evidence="4">
    <location>
        <begin position="157"/>
        <end position="202"/>
    </location>
</feature>
<dbReference type="PANTHER" id="PTHR43712">
    <property type="entry name" value="PUTATIVE (AFU_ORTHOLOGUE AFUA_4G14580)-RELATED"/>
    <property type="match status" value="1"/>
</dbReference>
<dbReference type="SUPFAM" id="SSF53335">
    <property type="entry name" value="S-adenosyl-L-methionine-dependent methyltransferases"/>
    <property type="match status" value="1"/>
</dbReference>
<keyword evidence="2" id="KW-0808">Transferase</keyword>
<dbReference type="InterPro" id="IPR036388">
    <property type="entry name" value="WH-like_DNA-bd_sf"/>
</dbReference>
<dbReference type="GO" id="GO:0008171">
    <property type="term" value="F:O-methyltransferase activity"/>
    <property type="evidence" value="ECO:0007669"/>
    <property type="project" value="InterPro"/>
</dbReference>
<evidence type="ECO:0000256" key="4">
    <source>
        <dbReference type="SAM" id="MobiDB-lite"/>
    </source>
</evidence>
<dbReference type="EMBL" id="MU865917">
    <property type="protein sequence ID" value="KAK4454275.1"/>
    <property type="molecule type" value="Genomic_DNA"/>
</dbReference>
<keyword evidence="1" id="KW-0489">Methyltransferase</keyword>
<gene>
    <name evidence="6" type="ORF">QBC34DRAFT_156078</name>
</gene>